<evidence type="ECO:0000313" key="9">
    <source>
        <dbReference type="EMBL" id="GAP41449.1"/>
    </source>
</evidence>
<evidence type="ECO:0000256" key="6">
    <source>
        <dbReference type="ARBA" id="ARBA00023136"/>
    </source>
</evidence>
<keyword evidence="3" id="KW-1003">Cell membrane</keyword>
<dbReference type="PANTHER" id="PTHR42709">
    <property type="entry name" value="ALKALINE PHOSPHATASE LIKE PROTEIN"/>
    <property type="match status" value="1"/>
</dbReference>
<evidence type="ECO:0000256" key="7">
    <source>
        <dbReference type="SAM" id="Phobius"/>
    </source>
</evidence>
<comment type="similarity">
    <text evidence="2">Belongs to the DedA family.</text>
</comment>
<dbReference type="STRING" id="1678840.ATC1_131438"/>
<accession>A0A0S7BXS4</accession>
<proteinExistence type="inferred from homology"/>
<keyword evidence="6 7" id="KW-0472">Membrane</keyword>
<dbReference type="AlphaFoldDB" id="A0A0S7BXS4"/>
<keyword evidence="10" id="KW-1185">Reference proteome</keyword>
<keyword evidence="5 7" id="KW-1133">Transmembrane helix</keyword>
<dbReference type="PANTHER" id="PTHR42709:SF6">
    <property type="entry name" value="UNDECAPRENYL PHOSPHATE TRANSPORTER A"/>
    <property type="match status" value="1"/>
</dbReference>
<sequence length="186" mass="20631">MNKWVQIKQNKVVKALILVSLILIAIMISSRIDYSLIQRFIQNHRYLGIFLCVFLYACLGATPVPSEPFTIVLSGLCGPIWTIFMVTIGNTAAAFVEYLIGSQVSDITEFTQRKVTLPKFLKKLPIDSPVFQIFGRVIPGVGAKFVGITSGMYRISLFTFFWTAILSNFAGAAIVAYGGYGLFELL</sequence>
<evidence type="ECO:0000313" key="10">
    <source>
        <dbReference type="Proteomes" id="UP000053370"/>
    </source>
</evidence>
<evidence type="ECO:0000256" key="2">
    <source>
        <dbReference type="ARBA" id="ARBA00010792"/>
    </source>
</evidence>
<dbReference type="Proteomes" id="UP000053370">
    <property type="component" value="Unassembled WGS sequence"/>
</dbReference>
<organism evidence="9">
    <name type="scientific">Flexilinea flocculi</name>
    <dbReference type="NCBI Taxonomy" id="1678840"/>
    <lineage>
        <taxon>Bacteria</taxon>
        <taxon>Bacillati</taxon>
        <taxon>Chloroflexota</taxon>
        <taxon>Anaerolineae</taxon>
        <taxon>Anaerolineales</taxon>
        <taxon>Anaerolineaceae</taxon>
        <taxon>Flexilinea</taxon>
    </lineage>
</organism>
<feature type="transmembrane region" description="Helical" evidence="7">
    <location>
        <begin position="46"/>
        <end position="65"/>
    </location>
</feature>
<feature type="transmembrane region" description="Helical" evidence="7">
    <location>
        <begin position="157"/>
        <end position="180"/>
    </location>
</feature>
<name>A0A0S7BXS4_9CHLR</name>
<evidence type="ECO:0000256" key="4">
    <source>
        <dbReference type="ARBA" id="ARBA00022692"/>
    </source>
</evidence>
<feature type="domain" description="VTT" evidence="8">
    <location>
        <begin position="64"/>
        <end position="180"/>
    </location>
</feature>
<dbReference type="EMBL" id="DF968181">
    <property type="protein sequence ID" value="GAP41449.1"/>
    <property type="molecule type" value="Genomic_DNA"/>
</dbReference>
<gene>
    <name evidence="9" type="ORF">ATC1_131438</name>
</gene>
<comment type="subcellular location">
    <subcellularLocation>
        <location evidence="1">Cell membrane</location>
        <topology evidence="1">Multi-pass membrane protein</topology>
    </subcellularLocation>
</comment>
<evidence type="ECO:0000256" key="1">
    <source>
        <dbReference type="ARBA" id="ARBA00004651"/>
    </source>
</evidence>
<evidence type="ECO:0000256" key="5">
    <source>
        <dbReference type="ARBA" id="ARBA00022989"/>
    </source>
</evidence>
<reference evidence="9" key="1">
    <citation type="journal article" date="2015" name="Genome Announc.">
        <title>Draft Genome Sequence of Anaerolineae Strain TC1, a Novel Isolate from a Methanogenic Wastewater Treatment System.</title>
        <authorList>
            <person name="Matsuura N."/>
            <person name="Tourlousse D.M."/>
            <person name="Sun L."/>
            <person name="Toyonaga M."/>
            <person name="Kuroda K."/>
            <person name="Ohashi A."/>
            <person name="Cruz R."/>
            <person name="Yamaguchi T."/>
            <person name="Sekiguchi Y."/>
        </authorList>
    </citation>
    <scope>NUCLEOTIDE SEQUENCE [LARGE SCALE GENOMIC DNA]</scope>
    <source>
        <strain evidence="9">TC1</strain>
    </source>
</reference>
<feature type="transmembrane region" description="Helical" evidence="7">
    <location>
        <begin position="12"/>
        <end position="34"/>
    </location>
</feature>
<dbReference type="InterPro" id="IPR051311">
    <property type="entry name" value="DedA_domain"/>
</dbReference>
<keyword evidence="4 7" id="KW-0812">Transmembrane</keyword>
<evidence type="ECO:0000259" key="8">
    <source>
        <dbReference type="Pfam" id="PF09335"/>
    </source>
</evidence>
<dbReference type="Pfam" id="PF09335">
    <property type="entry name" value="VTT_dom"/>
    <property type="match status" value="1"/>
</dbReference>
<evidence type="ECO:0000256" key="3">
    <source>
        <dbReference type="ARBA" id="ARBA00022475"/>
    </source>
</evidence>
<protein>
    <submittedName>
        <fullName evidence="9">Uncharacterized membrane protein YdjX, TVP38/TMEM64 family, SNARE-associated domain</fullName>
    </submittedName>
</protein>
<dbReference type="InterPro" id="IPR032816">
    <property type="entry name" value="VTT_dom"/>
</dbReference>
<feature type="transmembrane region" description="Helical" evidence="7">
    <location>
        <begin position="71"/>
        <end position="96"/>
    </location>
</feature>
<dbReference type="GO" id="GO:0005886">
    <property type="term" value="C:plasma membrane"/>
    <property type="evidence" value="ECO:0007669"/>
    <property type="project" value="UniProtKB-SubCell"/>
</dbReference>